<evidence type="ECO:0000256" key="1">
    <source>
        <dbReference type="SAM" id="MobiDB-lite"/>
    </source>
</evidence>
<gene>
    <name evidence="2" type="ORF">LPLAT_LOCUS12233</name>
</gene>
<proteinExistence type="predicted"/>
<dbReference type="AlphaFoldDB" id="A0AAV2P561"/>
<evidence type="ECO:0000313" key="3">
    <source>
        <dbReference type="Proteomes" id="UP001497644"/>
    </source>
</evidence>
<keyword evidence="3" id="KW-1185">Reference proteome</keyword>
<accession>A0AAV2P561</accession>
<protein>
    <submittedName>
        <fullName evidence="2">Uncharacterized protein</fullName>
    </submittedName>
</protein>
<dbReference type="Proteomes" id="UP001497644">
    <property type="component" value="Chromosome 7"/>
</dbReference>
<reference evidence="2" key="1">
    <citation type="submission" date="2024-04" db="EMBL/GenBank/DDBJ databases">
        <authorList>
            <consortium name="Molecular Ecology Group"/>
        </authorList>
    </citation>
    <scope>NUCLEOTIDE SEQUENCE</scope>
</reference>
<evidence type="ECO:0000313" key="2">
    <source>
        <dbReference type="EMBL" id="CAL1686936.1"/>
    </source>
</evidence>
<organism evidence="2 3">
    <name type="scientific">Lasius platythorax</name>
    <dbReference type="NCBI Taxonomy" id="488582"/>
    <lineage>
        <taxon>Eukaryota</taxon>
        <taxon>Metazoa</taxon>
        <taxon>Ecdysozoa</taxon>
        <taxon>Arthropoda</taxon>
        <taxon>Hexapoda</taxon>
        <taxon>Insecta</taxon>
        <taxon>Pterygota</taxon>
        <taxon>Neoptera</taxon>
        <taxon>Endopterygota</taxon>
        <taxon>Hymenoptera</taxon>
        <taxon>Apocrita</taxon>
        <taxon>Aculeata</taxon>
        <taxon>Formicoidea</taxon>
        <taxon>Formicidae</taxon>
        <taxon>Formicinae</taxon>
        <taxon>Lasius</taxon>
        <taxon>Lasius</taxon>
    </lineage>
</organism>
<dbReference type="EMBL" id="OZ034830">
    <property type="protein sequence ID" value="CAL1686936.1"/>
    <property type="molecule type" value="Genomic_DNA"/>
</dbReference>
<sequence>MRRSPGPHRVEFASFCASCPFVEDRFFGVAGGDFAAERGDRSRRVFPNEIARLLPSGLSRAIPISRTRAASKAGTPELDPGRNGP</sequence>
<feature type="region of interest" description="Disordered" evidence="1">
    <location>
        <begin position="65"/>
        <end position="85"/>
    </location>
</feature>
<name>A0AAV2P561_9HYME</name>